<keyword evidence="2" id="KW-1185">Reference proteome</keyword>
<evidence type="ECO:0000313" key="2">
    <source>
        <dbReference type="Proteomes" id="UP000821845"/>
    </source>
</evidence>
<sequence length="98" mass="11052">MRPGHEPRLRPPLRCSQLSLLVTHATKRAPKASPLACIYDQQDCKQDRDAPSREEPPPRTRDAARHFRRPAIRRLCCIASSPAVSRSPAAALQSFWRA</sequence>
<gene>
    <name evidence="1" type="ORF">HPB50_013116</name>
</gene>
<comment type="caution">
    <text evidence="1">The sequence shown here is derived from an EMBL/GenBank/DDBJ whole genome shotgun (WGS) entry which is preliminary data.</text>
</comment>
<evidence type="ECO:0000313" key="1">
    <source>
        <dbReference type="EMBL" id="KAH6930374.1"/>
    </source>
</evidence>
<accession>A0ACB7S8Z5</accession>
<dbReference type="Proteomes" id="UP000821845">
    <property type="component" value="Chromosome 5"/>
</dbReference>
<organism evidence="1 2">
    <name type="scientific">Hyalomma asiaticum</name>
    <name type="common">Tick</name>
    <dbReference type="NCBI Taxonomy" id="266040"/>
    <lineage>
        <taxon>Eukaryota</taxon>
        <taxon>Metazoa</taxon>
        <taxon>Ecdysozoa</taxon>
        <taxon>Arthropoda</taxon>
        <taxon>Chelicerata</taxon>
        <taxon>Arachnida</taxon>
        <taxon>Acari</taxon>
        <taxon>Parasitiformes</taxon>
        <taxon>Ixodida</taxon>
        <taxon>Ixodoidea</taxon>
        <taxon>Ixodidae</taxon>
        <taxon>Hyalomminae</taxon>
        <taxon>Hyalomma</taxon>
    </lineage>
</organism>
<reference evidence="1" key="1">
    <citation type="submission" date="2020-05" db="EMBL/GenBank/DDBJ databases">
        <title>Large-scale comparative analyses of tick genomes elucidate their genetic diversity and vector capacities.</title>
        <authorList>
            <person name="Jia N."/>
            <person name="Wang J."/>
            <person name="Shi W."/>
            <person name="Du L."/>
            <person name="Sun Y."/>
            <person name="Zhan W."/>
            <person name="Jiang J."/>
            <person name="Wang Q."/>
            <person name="Zhang B."/>
            <person name="Ji P."/>
            <person name="Sakyi L.B."/>
            <person name="Cui X."/>
            <person name="Yuan T."/>
            <person name="Jiang B."/>
            <person name="Yang W."/>
            <person name="Lam T.T.-Y."/>
            <person name="Chang Q."/>
            <person name="Ding S."/>
            <person name="Wang X."/>
            <person name="Zhu J."/>
            <person name="Ruan X."/>
            <person name="Zhao L."/>
            <person name="Wei J."/>
            <person name="Que T."/>
            <person name="Du C."/>
            <person name="Cheng J."/>
            <person name="Dai P."/>
            <person name="Han X."/>
            <person name="Huang E."/>
            <person name="Gao Y."/>
            <person name="Liu J."/>
            <person name="Shao H."/>
            <person name="Ye R."/>
            <person name="Li L."/>
            <person name="Wei W."/>
            <person name="Wang X."/>
            <person name="Wang C."/>
            <person name="Yang T."/>
            <person name="Huo Q."/>
            <person name="Li W."/>
            <person name="Guo W."/>
            <person name="Chen H."/>
            <person name="Zhou L."/>
            <person name="Ni X."/>
            <person name="Tian J."/>
            <person name="Zhou Y."/>
            <person name="Sheng Y."/>
            <person name="Liu T."/>
            <person name="Pan Y."/>
            <person name="Xia L."/>
            <person name="Li J."/>
            <person name="Zhao F."/>
            <person name="Cao W."/>
        </authorList>
    </citation>
    <scope>NUCLEOTIDE SEQUENCE</scope>
    <source>
        <strain evidence="1">Hyas-2018</strain>
    </source>
</reference>
<protein>
    <submittedName>
        <fullName evidence="1">Uncharacterized protein</fullName>
    </submittedName>
</protein>
<name>A0ACB7S8Z5_HYAAI</name>
<dbReference type="EMBL" id="CM023485">
    <property type="protein sequence ID" value="KAH6930374.1"/>
    <property type="molecule type" value="Genomic_DNA"/>
</dbReference>
<proteinExistence type="predicted"/>